<reference evidence="2" key="1">
    <citation type="journal article" date="2022" name="Mol. Ecol. Resour.">
        <title>The genomes of chicory, endive, great burdock and yacon provide insights into Asteraceae palaeo-polyploidization history and plant inulin production.</title>
        <authorList>
            <person name="Fan W."/>
            <person name="Wang S."/>
            <person name="Wang H."/>
            <person name="Wang A."/>
            <person name="Jiang F."/>
            <person name="Liu H."/>
            <person name="Zhao H."/>
            <person name="Xu D."/>
            <person name="Zhang Y."/>
        </authorList>
    </citation>
    <scope>NUCLEOTIDE SEQUENCE [LARGE SCALE GENOMIC DNA]</scope>
    <source>
        <strain evidence="2">cv. Niubang</strain>
    </source>
</reference>
<organism evidence="1 2">
    <name type="scientific">Arctium lappa</name>
    <name type="common">Greater burdock</name>
    <name type="synonym">Lappa major</name>
    <dbReference type="NCBI Taxonomy" id="4217"/>
    <lineage>
        <taxon>Eukaryota</taxon>
        <taxon>Viridiplantae</taxon>
        <taxon>Streptophyta</taxon>
        <taxon>Embryophyta</taxon>
        <taxon>Tracheophyta</taxon>
        <taxon>Spermatophyta</taxon>
        <taxon>Magnoliopsida</taxon>
        <taxon>eudicotyledons</taxon>
        <taxon>Gunneridae</taxon>
        <taxon>Pentapetalae</taxon>
        <taxon>asterids</taxon>
        <taxon>campanulids</taxon>
        <taxon>Asterales</taxon>
        <taxon>Asteraceae</taxon>
        <taxon>Carduoideae</taxon>
        <taxon>Cardueae</taxon>
        <taxon>Arctiinae</taxon>
        <taxon>Arctium</taxon>
    </lineage>
</organism>
<gene>
    <name evidence="1" type="ORF">L6452_31192</name>
</gene>
<reference evidence="1 2" key="2">
    <citation type="journal article" date="2022" name="Mol. Ecol. Resour.">
        <title>The genomes of chicory, endive, great burdock and yacon provide insights into Asteraceae paleo-polyploidization history and plant inulin production.</title>
        <authorList>
            <person name="Fan W."/>
            <person name="Wang S."/>
            <person name="Wang H."/>
            <person name="Wang A."/>
            <person name="Jiang F."/>
            <person name="Liu H."/>
            <person name="Zhao H."/>
            <person name="Xu D."/>
            <person name="Zhang Y."/>
        </authorList>
    </citation>
    <scope>NUCLEOTIDE SEQUENCE [LARGE SCALE GENOMIC DNA]</scope>
    <source>
        <strain evidence="2">cv. Niubang</strain>
    </source>
</reference>
<dbReference type="Proteomes" id="UP001055879">
    <property type="component" value="Linkage Group LG10"/>
</dbReference>
<dbReference type="EMBL" id="CM042056">
    <property type="protein sequence ID" value="KAI3698080.1"/>
    <property type="molecule type" value="Genomic_DNA"/>
</dbReference>
<sequence>MVILSGKPLLFFSYTFIYLINGFIKAQPEYLYYFCRNDSTYTPNSRYARNLYTTISSLPNTNTGYGFYNFSVAQGPDTANAISLCRGDVEPGMCRSCLNDSVVQLRQVCPNQREAIVYYDNCLLRYSNATILGNNDMDKDVVYMWNNNNASNKAQFNADLRLLMNQLRSKAAAGGSLLKFATANTSGPDFSTIYGLAQCVPFLSEQQWNTCLESAINQIPSCCDGKLGGRVLTANCNFRFEIYQFANTTSVLPPPPSPPSPPPSPPPVLPTPGDPNFGMARLFNPDETHGSTNRIVGTYGYMSPEYAMHGQFSIKSDVFSFGVLVLEIITGQKNTCFRIGKGVEDLLSYAWKSWRDGNISDMIDPALMVGPGSLHEIMRSIHIGLLCVQNNVVDRPTMGSVVLMLNSFSLTLQLPSVPAFFMHSGVEPEMPLEGYISTSGTSGSGTIKRRSSSSQVSINDASISEIIPR</sequence>
<evidence type="ECO:0000313" key="2">
    <source>
        <dbReference type="Proteomes" id="UP001055879"/>
    </source>
</evidence>
<accession>A0ACB8ZPL7</accession>
<proteinExistence type="predicted"/>
<protein>
    <submittedName>
        <fullName evidence="1">Uncharacterized protein</fullName>
    </submittedName>
</protein>
<keyword evidence="2" id="KW-1185">Reference proteome</keyword>
<evidence type="ECO:0000313" key="1">
    <source>
        <dbReference type="EMBL" id="KAI3698080.1"/>
    </source>
</evidence>
<comment type="caution">
    <text evidence="1">The sequence shown here is derived from an EMBL/GenBank/DDBJ whole genome shotgun (WGS) entry which is preliminary data.</text>
</comment>
<name>A0ACB8ZPL7_ARCLA</name>